<evidence type="ECO:0000313" key="3">
    <source>
        <dbReference type="Proteomes" id="UP000800039"/>
    </source>
</evidence>
<feature type="region of interest" description="Disordered" evidence="1">
    <location>
        <begin position="329"/>
        <end position="417"/>
    </location>
</feature>
<comment type="caution">
    <text evidence="2">The sequence shown here is derived from an EMBL/GenBank/DDBJ whole genome shotgun (WGS) entry which is preliminary data.</text>
</comment>
<keyword evidence="3" id="KW-1185">Reference proteome</keyword>
<evidence type="ECO:0000256" key="1">
    <source>
        <dbReference type="SAM" id="MobiDB-lite"/>
    </source>
</evidence>
<gene>
    <name evidence="2" type="ORF">K460DRAFT_392290</name>
</gene>
<sequence length="459" mass="52361">MAEKLALTAQIKTIHEEALPYYPYIFRRIFLCGHPDEFIEVSRLPNHERLTHTLITLEDYERCAQAQRSRQTYSLERCRCCAFAHRQHHQESLTDPLNATLRPILAYQGSAMWLGQTANRTKNGFELALARLEQGNGAGCKIVPHARVSESEHEENWQLIEAPDGSVYGRALRFVGTPSEPQQRSLESAAATSSLRVRGSERESIDASGGSGIFQAGHQRKDSGFECHESYTHKTDSETQTLTVGRELQEANSRSSFPETVLQVLEKVRYCEDDDADQDVGLSRFSSYSSNDSSYKTKWWKLGRPPDDHQQESRALKALLPFKESLRHWRRRSKRASTDPDEHEQEREQTPKTIRNLQLHRSRSNKEQVRVSTKNLEFENHSLARSNSVSRRRASSLNHDRRHSSLTNTTNGAGTRNSSSILEINKQLPPLPLAQRHLHQETEAGLEEDMPVEWMGNAI</sequence>
<dbReference type="AlphaFoldDB" id="A0A9P4LFK4"/>
<dbReference type="OrthoDB" id="3675419at2759"/>
<dbReference type="Proteomes" id="UP000800039">
    <property type="component" value="Unassembled WGS sequence"/>
</dbReference>
<proteinExistence type="predicted"/>
<feature type="region of interest" description="Disordered" evidence="1">
    <location>
        <begin position="177"/>
        <end position="218"/>
    </location>
</feature>
<dbReference type="RefSeq" id="XP_040794732.1">
    <property type="nucleotide sequence ID" value="XM_040935877.1"/>
</dbReference>
<reference evidence="2" key="1">
    <citation type="submission" date="2020-01" db="EMBL/GenBank/DDBJ databases">
        <authorList>
            <consortium name="DOE Joint Genome Institute"/>
            <person name="Haridas S."/>
            <person name="Albert R."/>
            <person name="Binder M."/>
            <person name="Bloem J."/>
            <person name="Labutti K."/>
            <person name="Salamov A."/>
            <person name="Andreopoulos B."/>
            <person name="Baker S.E."/>
            <person name="Barry K."/>
            <person name="Bills G."/>
            <person name="Bluhm B.H."/>
            <person name="Cannon C."/>
            <person name="Castanera R."/>
            <person name="Culley D.E."/>
            <person name="Daum C."/>
            <person name="Ezra D."/>
            <person name="Gonzalez J.B."/>
            <person name="Henrissat B."/>
            <person name="Kuo A."/>
            <person name="Liang C."/>
            <person name="Lipzen A."/>
            <person name="Lutzoni F."/>
            <person name="Magnuson J."/>
            <person name="Mondo S."/>
            <person name="Nolan M."/>
            <person name="Ohm R."/>
            <person name="Pangilinan J."/>
            <person name="Park H.-J."/>
            <person name="Ramirez L."/>
            <person name="Alfaro M."/>
            <person name="Sun H."/>
            <person name="Tritt A."/>
            <person name="Yoshinaga Y."/>
            <person name="Zwiers L.-H."/>
            <person name="Turgeon B.G."/>
            <person name="Goodwin S.B."/>
            <person name="Spatafora J.W."/>
            <person name="Crous P.W."/>
            <person name="Grigoriev I.V."/>
        </authorList>
    </citation>
    <scope>NUCLEOTIDE SEQUENCE</scope>
    <source>
        <strain evidence="2">CBS 394.84</strain>
    </source>
</reference>
<evidence type="ECO:0000313" key="2">
    <source>
        <dbReference type="EMBL" id="KAF1852169.1"/>
    </source>
</evidence>
<feature type="compositionally biased region" description="Basic residues" evidence="1">
    <location>
        <begin position="390"/>
        <end position="404"/>
    </location>
</feature>
<feature type="compositionally biased region" description="Polar residues" evidence="1">
    <location>
        <begin position="179"/>
        <end position="195"/>
    </location>
</feature>
<dbReference type="EMBL" id="ML976614">
    <property type="protein sequence ID" value="KAF1852169.1"/>
    <property type="molecule type" value="Genomic_DNA"/>
</dbReference>
<dbReference type="GeneID" id="63853128"/>
<feature type="compositionally biased region" description="Basic and acidic residues" evidence="1">
    <location>
        <begin position="336"/>
        <end position="350"/>
    </location>
</feature>
<organism evidence="2 3">
    <name type="scientific">Cucurbitaria berberidis CBS 394.84</name>
    <dbReference type="NCBI Taxonomy" id="1168544"/>
    <lineage>
        <taxon>Eukaryota</taxon>
        <taxon>Fungi</taxon>
        <taxon>Dikarya</taxon>
        <taxon>Ascomycota</taxon>
        <taxon>Pezizomycotina</taxon>
        <taxon>Dothideomycetes</taxon>
        <taxon>Pleosporomycetidae</taxon>
        <taxon>Pleosporales</taxon>
        <taxon>Pleosporineae</taxon>
        <taxon>Cucurbitariaceae</taxon>
        <taxon>Cucurbitaria</taxon>
    </lineage>
</organism>
<accession>A0A9P4LFK4</accession>
<feature type="compositionally biased region" description="Polar residues" evidence="1">
    <location>
        <begin position="405"/>
        <end position="417"/>
    </location>
</feature>
<name>A0A9P4LFK4_9PLEO</name>
<protein>
    <submittedName>
        <fullName evidence="2">Uncharacterized protein</fullName>
    </submittedName>
</protein>